<keyword evidence="2" id="KW-0560">Oxidoreductase</keyword>
<comment type="caution">
    <text evidence="2">The sequence shown here is derived from an EMBL/GenBank/DDBJ whole genome shotgun (WGS) entry which is preliminary data.</text>
</comment>
<evidence type="ECO:0000313" key="2">
    <source>
        <dbReference type="EMBL" id="MFB9836480.1"/>
    </source>
</evidence>
<protein>
    <submittedName>
        <fullName evidence="2">Oxygenase MpaB family protein</fullName>
        <ecNumber evidence="2">1.-.-.-</ecNumber>
    </submittedName>
</protein>
<evidence type="ECO:0000313" key="3">
    <source>
        <dbReference type="Proteomes" id="UP001589627"/>
    </source>
</evidence>
<organism evidence="2 3">
    <name type="scientific">Actinoallomurus acaciae</name>
    <dbReference type="NCBI Taxonomy" id="502577"/>
    <lineage>
        <taxon>Bacteria</taxon>
        <taxon>Bacillati</taxon>
        <taxon>Actinomycetota</taxon>
        <taxon>Actinomycetes</taxon>
        <taxon>Streptosporangiales</taxon>
        <taxon>Thermomonosporaceae</taxon>
        <taxon>Actinoallomurus</taxon>
    </lineage>
</organism>
<proteinExistence type="predicted"/>
<sequence>MTSEIATAPAPADLYGPDSMLRRLSHEARWGLAVARATVLEAAHPQIGAALIDNSTFVAHPWRRLRNTVLSAQRLVDADERVRRREAARLGRMHARIAGTDAEGRPYSALDPGARAWVVATLFESTVTMYRLGGRSLDVASLGRLYAEFRLFLALMEGGEGGEGGLPPTLREFWRYYDLMVEERLENTEAAALILHRLFAQVPAPPVLRDRPAVWAAGRALAAPLATTVTVGSLPASLRERLGLAEIPGARTLTHAAYLSTDLASRLLPDAWTRLETVMAMFD</sequence>
<name>A0ABV5YN37_9ACTN</name>
<accession>A0ABV5YN37</accession>
<dbReference type="InterPro" id="IPR018713">
    <property type="entry name" value="MPAB/Lcp_cat_dom"/>
</dbReference>
<keyword evidence="3" id="KW-1185">Reference proteome</keyword>
<dbReference type="PANTHER" id="PTHR36151">
    <property type="entry name" value="BLR2777 PROTEIN"/>
    <property type="match status" value="1"/>
</dbReference>
<evidence type="ECO:0000259" key="1">
    <source>
        <dbReference type="Pfam" id="PF09995"/>
    </source>
</evidence>
<feature type="domain" description="ER-bound oxygenase mpaB/mpaB'/Rubber oxygenase catalytic" evidence="1">
    <location>
        <begin position="25"/>
        <end position="252"/>
    </location>
</feature>
<dbReference type="Proteomes" id="UP001589627">
    <property type="component" value="Unassembled WGS sequence"/>
</dbReference>
<dbReference type="PANTHER" id="PTHR36151:SF3">
    <property type="entry name" value="ER-BOUND OXYGENASE MPAB_MPAB'_RUBBER OXYGENASE CATALYTIC DOMAIN-CONTAINING PROTEIN"/>
    <property type="match status" value="1"/>
</dbReference>
<reference evidence="2 3" key="1">
    <citation type="submission" date="2024-09" db="EMBL/GenBank/DDBJ databases">
        <authorList>
            <person name="Sun Q."/>
            <person name="Mori K."/>
        </authorList>
    </citation>
    <scope>NUCLEOTIDE SEQUENCE [LARGE SCALE GENOMIC DNA]</scope>
    <source>
        <strain evidence="2 3">TBRC 0563</strain>
    </source>
</reference>
<dbReference type="EMBL" id="JBHLZP010000281">
    <property type="protein sequence ID" value="MFB9836480.1"/>
    <property type="molecule type" value="Genomic_DNA"/>
</dbReference>
<feature type="non-terminal residue" evidence="2">
    <location>
        <position position="283"/>
    </location>
</feature>
<dbReference type="EC" id="1.-.-.-" evidence="2"/>
<dbReference type="RefSeq" id="WP_378209293.1">
    <property type="nucleotide sequence ID" value="NZ_JBHLZP010000281.1"/>
</dbReference>
<gene>
    <name evidence="2" type="ORF">ACFFNX_30335</name>
</gene>
<dbReference type="GO" id="GO:0016491">
    <property type="term" value="F:oxidoreductase activity"/>
    <property type="evidence" value="ECO:0007669"/>
    <property type="project" value="UniProtKB-KW"/>
</dbReference>
<dbReference type="Pfam" id="PF09995">
    <property type="entry name" value="MPAB_Lcp_cat"/>
    <property type="match status" value="1"/>
</dbReference>